<proteinExistence type="inferred from homology"/>
<organism evidence="5 6">
    <name type="scientific">Slackia heliotrinireducens (strain ATCC 29202 / DSM 20476 / NCTC 11029 / RHS 1)</name>
    <name type="common">Peptococcus heliotrinreducens</name>
    <dbReference type="NCBI Taxonomy" id="471855"/>
    <lineage>
        <taxon>Bacteria</taxon>
        <taxon>Bacillati</taxon>
        <taxon>Actinomycetota</taxon>
        <taxon>Coriobacteriia</taxon>
        <taxon>Eggerthellales</taxon>
        <taxon>Eggerthellaceae</taxon>
        <taxon>Slackia</taxon>
    </lineage>
</organism>
<dbReference type="Proteomes" id="UP000002026">
    <property type="component" value="Chromosome"/>
</dbReference>
<evidence type="ECO:0000256" key="3">
    <source>
        <dbReference type="ARBA" id="ARBA00023152"/>
    </source>
</evidence>
<gene>
    <name evidence="5" type="ordered locus">Shel_21080</name>
</gene>
<keyword evidence="3" id="KW-0324">Glycolysis</keyword>
<dbReference type="CDD" id="cd07067">
    <property type="entry name" value="HP_PGM_like"/>
    <property type="match status" value="1"/>
</dbReference>
<dbReference type="Gene3D" id="3.40.50.1240">
    <property type="entry name" value="Phosphoglycerate mutase-like"/>
    <property type="match status" value="1"/>
</dbReference>
<sequence>MGPLTVYLVRHAPTAGNLERRYIGVTDEPLCPEGQKRVAETCLDIPPADVVYTSGMVRTVQTASVLFPQAEQVAVPDLHEMDFGTFEGRTADEMADDAAYREWVDGWCLGRCPQGEDRAGFVARVCKGFDALAEDAHRRGLSQVAAVVHGGTIMALLSSYAEPAKDYYDWHASWCHGYVCACERVGGAWRMVVEREL</sequence>
<dbReference type="InterPro" id="IPR005952">
    <property type="entry name" value="Phosphogly_mut1"/>
</dbReference>
<dbReference type="AlphaFoldDB" id="C7N884"/>
<dbReference type="KEGG" id="shi:Shel_21080"/>
<dbReference type="InterPro" id="IPR029033">
    <property type="entry name" value="His_PPase_superfam"/>
</dbReference>
<protein>
    <recommendedName>
        <fullName evidence="2">phosphoglycerate mutase (2,3-diphosphoglycerate-dependent)</fullName>
        <ecNumber evidence="2">5.4.2.11</ecNumber>
    </recommendedName>
</protein>
<keyword evidence="6" id="KW-1185">Reference proteome</keyword>
<dbReference type="SMART" id="SM00855">
    <property type="entry name" value="PGAM"/>
    <property type="match status" value="1"/>
</dbReference>
<dbReference type="Pfam" id="PF00300">
    <property type="entry name" value="His_Phos_1"/>
    <property type="match status" value="1"/>
</dbReference>
<evidence type="ECO:0000256" key="4">
    <source>
        <dbReference type="ARBA" id="ARBA00023235"/>
    </source>
</evidence>
<dbReference type="SUPFAM" id="SSF53254">
    <property type="entry name" value="Phosphoglycerate mutase-like"/>
    <property type="match status" value="1"/>
</dbReference>
<dbReference type="STRING" id="471855.Shel_21080"/>
<reference evidence="5 6" key="1">
    <citation type="journal article" date="2009" name="Stand. Genomic Sci.">
        <title>Complete genome sequence of Slackia heliotrinireducens type strain (RHS 1).</title>
        <authorList>
            <person name="Pukall R."/>
            <person name="Lapidus A."/>
            <person name="Nolan M."/>
            <person name="Copeland A."/>
            <person name="Glavina Del Rio T."/>
            <person name="Lucas S."/>
            <person name="Chen F."/>
            <person name="Tice H."/>
            <person name="Cheng J.F."/>
            <person name="Chertkov O."/>
            <person name="Bruce D."/>
            <person name="Goodwin L."/>
            <person name="Kuske C."/>
            <person name="Brettin T."/>
            <person name="Detter J.C."/>
            <person name="Han C."/>
            <person name="Pitluck S."/>
            <person name="Pati A."/>
            <person name="Mavrommatis K."/>
            <person name="Ivanova N."/>
            <person name="Ovchinnikova G."/>
            <person name="Chen A."/>
            <person name="Palaniappan K."/>
            <person name="Schneider S."/>
            <person name="Rohde M."/>
            <person name="Chain P."/>
            <person name="D'haeseleer P."/>
            <person name="Goker M."/>
            <person name="Bristow J."/>
            <person name="Eisen J.A."/>
            <person name="Markowitz V."/>
            <person name="Kyrpides N.C."/>
            <person name="Klenk H.P."/>
            <person name="Hugenholtz P."/>
        </authorList>
    </citation>
    <scope>NUCLEOTIDE SEQUENCE [LARGE SCALE GENOMIC DNA]</scope>
    <source>
        <strain evidence="6">ATCC 29202 / DSM 20476 / NCTC 11029 / RHS 1</strain>
    </source>
</reference>
<evidence type="ECO:0000256" key="2">
    <source>
        <dbReference type="ARBA" id="ARBA00012028"/>
    </source>
</evidence>
<name>C7N884_SLAHD</name>
<dbReference type="GO" id="GO:0006096">
    <property type="term" value="P:glycolytic process"/>
    <property type="evidence" value="ECO:0007669"/>
    <property type="project" value="UniProtKB-KW"/>
</dbReference>
<dbReference type="GO" id="GO:0004619">
    <property type="term" value="F:phosphoglycerate mutase activity"/>
    <property type="evidence" value="ECO:0007669"/>
    <property type="project" value="UniProtKB-EC"/>
</dbReference>
<evidence type="ECO:0000313" key="6">
    <source>
        <dbReference type="Proteomes" id="UP000002026"/>
    </source>
</evidence>
<evidence type="ECO:0000256" key="1">
    <source>
        <dbReference type="ARBA" id="ARBA00006717"/>
    </source>
</evidence>
<dbReference type="PANTHER" id="PTHR11931">
    <property type="entry name" value="PHOSPHOGLYCERATE MUTASE"/>
    <property type="match status" value="1"/>
</dbReference>
<accession>C7N884</accession>
<dbReference type="HOGENOM" id="CLU_033323_8_1_11"/>
<dbReference type="InterPro" id="IPR013078">
    <property type="entry name" value="His_Pase_superF_clade-1"/>
</dbReference>
<comment type="similarity">
    <text evidence="1">Belongs to the phosphoglycerate mutase family. BPG-dependent PGAM subfamily.</text>
</comment>
<dbReference type="RefSeq" id="WP_012799219.1">
    <property type="nucleotide sequence ID" value="NC_013165.1"/>
</dbReference>
<dbReference type="EMBL" id="CP001684">
    <property type="protein sequence ID" value="ACV23119.1"/>
    <property type="molecule type" value="Genomic_DNA"/>
</dbReference>
<dbReference type="EC" id="5.4.2.11" evidence="2"/>
<dbReference type="eggNOG" id="COG0406">
    <property type="taxonomic scope" value="Bacteria"/>
</dbReference>
<keyword evidence="4" id="KW-0413">Isomerase</keyword>
<evidence type="ECO:0000313" key="5">
    <source>
        <dbReference type="EMBL" id="ACV23119.1"/>
    </source>
</evidence>